<dbReference type="GO" id="GO:0004175">
    <property type="term" value="F:endopeptidase activity"/>
    <property type="evidence" value="ECO:0007669"/>
    <property type="project" value="TreeGrafter"/>
</dbReference>
<evidence type="ECO:0000256" key="2">
    <source>
        <dbReference type="ARBA" id="ARBA00022670"/>
    </source>
</evidence>
<evidence type="ECO:0000313" key="9">
    <source>
        <dbReference type="Proteomes" id="UP000010802"/>
    </source>
</evidence>
<dbReference type="SMART" id="SM00245">
    <property type="entry name" value="TSPc"/>
    <property type="match status" value="1"/>
</dbReference>
<evidence type="ECO:0000256" key="5">
    <source>
        <dbReference type="RuleBase" id="RU004404"/>
    </source>
</evidence>
<dbReference type="SUPFAM" id="SSF50156">
    <property type="entry name" value="PDZ domain-like"/>
    <property type="match status" value="1"/>
</dbReference>
<dbReference type="KEGG" id="tep:TepRe1_1656"/>
<dbReference type="Gene3D" id="3.90.226.10">
    <property type="entry name" value="2-enoyl-CoA Hydratase, Chain A, domain 1"/>
    <property type="match status" value="1"/>
</dbReference>
<dbReference type="NCBIfam" id="TIGR00225">
    <property type="entry name" value="prc"/>
    <property type="match status" value="1"/>
</dbReference>
<dbReference type="InterPro" id="IPR001478">
    <property type="entry name" value="PDZ"/>
</dbReference>
<dbReference type="eggNOG" id="COG0793">
    <property type="taxonomic scope" value="Bacteria"/>
</dbReference>
<dbReference type="GO" id="GO:0030288">
    <property type="term" value="C:outer membrane-bounded periplasmic space"/>
    <property type="evidence" value="ECO:0007669"/>
    <property type="project" value="TreeGrafter"/>
</dbReference>
<dbReference type="FunFam" id="3.90.226.10:FF:000029">
    <property type="entry name" value="Peptidase, S41 family"/>
    <property type="match status" value="1"/>
</dbReference>
<dbReference type="KEGG" id="tae:TepiRe1_1782"/>
<evidence type="ECO:0000256" key="1">
    <source>
        <dbReference type="ARBA" id="ARBA00009179"/>
    </source>
</evidence>
<dbReference type="GO" id="GO:0006508">
    <property type="term" value="P:proteolysis"/>
    <property type="evidence" value="ECO:0007669"/>
    <property type="project" value="UniProtKB-KW"/>
</dbReference>
<dbReference type="OrthoDB" id="9812068at2"/>
<keyword evidence="9" id="KW-1185">Reference proteome</keyword>
<evidence type="ECO:0000313" key="8">
    <source>
        <dbReference type="EMBL" id="CCP26582.1"/>
    </source>
</evidence>
<dbReference type="Pfam" id="PF22694">
    <property type="entry name" value="CtpB_N-like"/>
    <property type="match status" value="1"/>
</dbReference>
<dbReference type="RefSeq" id="WP_013778714.1">
    <property type="nucleotide sequence ID" value="NC_015519.1"/>
</dbReference>
<dbReference type="PANTHER" id="PTHR32060:SF30">
    <property type="entry name" value="CARBOXY-TERMINAL PROCESSING PROTEASE CTPA"/>
    <property type="match status" value="1"/>
</dbReference>
<keyword evidence="2 5" id="KW-0645">Protease</keyword>
<evidence type="ECO:0000256" key="3">
    <source>
        <dbReference type="ARBA" id="ARBA00022801"/>
    </source>
</evidence>
<feature type="chain" id="PRO_5038987497" evidence="6">
    <location>
        <begin position="29"/>
        <end position="417"/>
    </location>
</feature>
<dbReference type="InterPro" id="IPR036034">
    <property type="entry name" value="PDZ_sf"/>
</dbReference>
<dbReference type="GO" id="GO:0008236">
    <property type="term" value="F:serine-type peptidase activity"/>
    <property type="evidence" value="ECO:0007669"/>
    <property type="project" value="UniProtKB-KW"/>
</dbReference>
<accession>F4LWS0</accession>
<dbReference type="PATRIC" id="fig|1209989.3.peg.2058"/>
<evidence type="ECO:0000256" key="6">
    <source>
        <dbReference type="SAM" id="SignalP"/>
    </source>
</evidence>
<keyword evidence="4 5" id="KW-0720">Serine protease</keyword>
<dbReference type="HOGENOM" id="CLU_017295_3_2_9"/>
<accession>L0S429</accession>
<dbReference type="InterPro" id="IPR041489">
    <property type="entry name" value="PDZ_6"/>
</dbReference>
<sequence length="417" mass="45798">MQNKNVKHMFKVAVLCIAISLLSFFAGAAAVSKPFYAISKGDDKNAAAVVDGQTDLQHLKPVVDVIKLIEDKYVKDVETEKLIEGAIKGVVESLGDPYSVYMNETEFQDFIASINGSFSGVGMVLSADESTGDIIVVSPIEGTPAQKAGILPKDIIVKVDDIELAGKSLDEAVKLLRGEKGTKVVVYIKRQDNEDLLEFELMRDDIRVTTIKHEIIDDDVGYIKITSFDSQTYDEFKAAVDSLQKQGIKGLILDLRNNPGGSLYESVRIADEILGKGMIVYTEDRNKNKLEEYYSDNNRISLPLVVLINENSASASEIVAGAIQDHKAGVLVGTKTFGKGSVQEIEPFQDGTGIKLTIARYYLPSGRSIDGIGVEPDIKVELSKDISPFDIPREKDSQLLKALDIVKSPTYMQRQER</sequence>
<dbReference type="Gene3D" id="3.30.750.44">
    <property type="match status" value="1"/>
</dbReference>
<reference evidence="9" key="1">
    <citation type="journal article" date="2013" name="Genome Announc.">
        <title>First genome sequence of a syntrophic acetate-oxidizing bacterium, Tepidanaerobacter acetatoxydans strain Re1.</title>
        <authorList>
            <person name="Manzoor S."/>
            <person name="Bongcam-Rudloff E."/>
            <person name="Schnurer A."/>
            <person name="Muller B."/>
        </authorList>
    </citation>
    <scope>NUCLEOTIDE SEQUENCE [LARGE SCALE GENOMIC DNA]</scope>
    <source>
        <strain evidence="9">Re1</strain>
    </source>
</reference>
<evidence type="ECO:0000259" key="7">
    <source>
        <dbReference type="PROSITE" id="PS50106"/>
    </source>
</evidence>
<dbReference type="SUPFAM" id="SSF52096">
    <property type="entry name" value="ClpP/crotonase"/>
    <property type="match status" value="1"/>
</dbReference>
<dbReference type="CDD" id="cd06782">
    <property type="entry name" value="cpPDZ_CPP-like"/>
    <property type="match status" value="1"/>
</dbReference>
<feature type="signal peptide" evidence="6">
    <location>
        <begin position="1"/>
        <end position="28"/>
    </location>
</feature>
<dbReference type="EMBL" id="HF563609">
    <property type="protein sequence ID" value="CCP26582.1"/>
    <property type="molecule type" value="Genomic_DNA"/>
</dbReference>
<dbReference type="InterPro" id="IPR055210">
    <property type="entry name" value="CtpA/B_N"/>
</dbReference>
<name>F4LWS0_TEPAE</name>
<dbReference type="AlphaFoldDB" id="F4LWS0"/>
<dbReference type="InterPro" id="IPR029045">
    <property type="entry name" value="ClpP/crotonase-like_dom_sf"/>
</dbReference>
<dbReference type="STRING" id="1209989.TepRe1_1656"/>
<dbReference type="Pfam" id="PF17820">
    <property type="entry name" value="PDZ_6"/>
    <property type="match status" value="1"/>
</dbReference>
<organism evidence="8 9">
    <name type="scientific">Tepidanaerobacter acetatoxydans (strain DSM 21804 / JCM 16047 / Re1)</name>
    <dbReference type="NCBI Taxonomy" id="1209989"/>
    <lineage>
        <taxon>Bacteria</taxon>
        <taxon>Bacillati</taxon>
        <taxon>Bacillota</taxon>
        <taxon>Clostridia</taxon>
        <taxon>Thermosediminibacterales</taxon>
        <taxon>Tepidanaerobacteraceae</taxon>
        <taxon>Tepidanaerobacter</taxon>
    </lineage>
</organism>
<dbReference type="SMART" id="SM00228">
    <property type="entry name" value="PDZ"/>
    <property type="match status" value="1"/>
</dbReference>
<keyword evidence="6" id="KW-0732">Signal</keyword>
<dbReference type="FunFam" id="2.30.42.10:FF:000063">
    <property type="entry name" value="Peptidase, S41 family"/>
    <property type="match status" value="1"/>
</dbReference>
<protein>
    <submittedName>
        <fullName evidence="8">Carboxyl-terminal protease</fullName>
    </submittedName>
</protein>
<dbReference type="Gene3D" id="2.30.42.10">
    <property type="match status" value="1"/>
</dbReference>
<dbReference type="CDD" id="cd07560">
    <property type="entry name" value="Peptidase_S41_CPP"/>
    <property type="match status" value="1"/>
</dbReference>
<dbReference type="PROSITE" id="PS50106">
    <property type="entry name" value="PDZ"/>
    <property type="match status" value="1"/>
</dbReference>
<feature type="domain" description="PDZ" evidence="7">
    <location>
        <begin position="115"/>
        <end position="191"/>
    </location>
</feature>
<dbReference type="InterPro" id="IPR004447">
    <property type="entry name" value="Peptidase_S41A"/>
</dbReference>
<proteinExistence type="inferred from homology"/>
<evidence type="ECO:0000256" key="4">
    <source>
        <dbReference type="ARBA" id="ARBA00022825"/>
    </source>
</evidence>
<dbReference type="GO" id="GO:0007165">
    <property type="term" value="P:signal transduction"/>
    <property type="evidence" value="ECO:0007669"/>
    <property type="project" value="TreeGrafter"/>
</dbReference>
<comment type="similarity">
    <text evidence="1 5">Belongs to the peptidase S41A family.</text>
</comment>
<dbReference type="MEROPS" id="S41.004"/>
<keyword evidence="3 5" id="KW-0378">Hydrolase</keyword>
<dbReference type="Proteomes" id="UP000010802">
    <property type="component" value="Chromosome"/>
</dbReference>
<dbReference type="InterPro" id="IPR005151">
    <property type="entry name" value="Tail-specific_protease"/>
</dbReference>
<dbReference type="PANTHER" id="PTHR32060">
    <property type="entry name" value="TAIL-SPECIFIC PROTEASE"/>
    <property type="match status" value="1"/>
</dbReference>
<dbReference type="Pfam" id="PF03572">
    <property type="entry name" value="Peptidase_S41"/>
    <property type="match status" value="1"/>
</dbReference>
<gene>
    <name evidence="8" type="ordered locus">TEPIRE1_1782</name>
</gene>